<sequence length="336" mass="36421">MRLKRLSRASLAAPGHEGGEQPPPTPPTDVHLVTVQVHRLRGWHPQPRKDFDAGILVFEYEECQLLECIRKLASIAICFARQLMIEGRSIRYKTPIADDVRGERHPPLERQPLRSNAQSFRAAVGGTLASGPEFKEDAEPWDGMSCDDAVVVPEDWDWGRVDAAGTWDDGIDASELRDDGIDSSEAWDDGIDASELCDDGIDSSEAWDDGINASELRDDGTDASEAWDDGINASELRDDGTDASEAWDDGINDSELCDDEIDASEPWGGLDASEPWVARVGISNPCDEGIDFLGTSEALSNATARLDTLSATGTLPLPPYAPAAYTVVEAPLVCNL</sequence>
<reference evidence="2" key="1">
    <citation type="submission" date="2020-11" db="EMBL/GenBank/DDBJ databases">
        <authorList>
            <consortium name="DOE Joint Genome Institute"/>
            <person name="Ahrendt S."/>
            <person name="Riley R."/>
            <person name="Andreopoulos W."/>
            <person name="Labutti K."/>
            <person name="Pangilinan J."/>
            <person name="Ruiz-Duenas F.J."/>
            <person name="Barrasa J.M."/>
            <person name="Sanchez-Garcia M."/>
            <person name="Camarero S."/>
            <person name="Miyauchi S."/>
            <person name="Serrano A."/>
            <person name="Linde D."/>
            <person name="Babiker R."/>
            <person name="Drula E."/>
            <person name="Ayuso-Fernandez I."/>
            <person name="Pacheco R."/>
            <person name="Padilla G."/>
            <person name="Ferreira P."/>
            <person name="Barriuso J."/>
            <person name="Kellner H."/>
            <person name="Castanera R."/>
            <person name="Alfaro M."/>
            <person name="Ramirez L."/>
            <person name="Pisabarro A.G."/>
            <person name="Kuo A."/>
            <person name="Tritt A."/>
            <person name="Lipzen A."/>
            <person name="He G."/>
            <person name="Yan M."/>
            <person name="Ng V."/>
            <person name="Cullen D."/>
            <person name="Martin F."/>
            <person name="Rosso M.-N."/>
            <person name="Henrissat B."/>
            <person name="Hibbett D."/>
            <person name="Martinez A.T."/>
            <person name="Grigoriev I.V."/>
        </authorList>
    </citation>
    <scope>NUCLEOTIDE SEQUENCE</scope>
    <source>
        <strain evidence="2">ATCC 90797</strain>
    </source>
</reference>
<evidence type="ECO:0000256" key="1">
    <source>
        <dbReference type="SAM" id="MobiDB-lite"/>
    </source>
</evidence>
<dbReference type="Proteomes" id="UP000807025">
    <property type="component" value="Unassembled WGS sequence"/>
</dbReference>
<dbReference type="EMBL" id="MU154757">
    <property type="protein sequence ID" value="KAF9487675.1"/>
    <property type="molecule type" value="Genomic_DNA"/>
</dbReference>
<protein>
    <submittedName>
        <fullName evidence="2">Uncharacterized protein</fullName>
    </submittedName>
</protein>
<accession>A0A9P6D9G0</accession>
<evidence type="ECO:0000313" key="2">
    <source>
        <dbReference type="EMBL" id="KAF9487675.1"/>
    </source>
</evidence>
<keyword evidence="3" id="KW-1185">Reference proteome</keyword>
<comment type="caution">
    <text evidence="2">The sequence shown here is derived from an EMBL/GenBank/DDBJ whole genome shotgun (WGS) entry which is preliminary data.</text>
</comment>
<name>A0A9P6D9G0_PLEER</name>
<organism evidence="2 3">
    <name type="scientific">Pleurotus eryngii</name>
    <name type="common">Boletus of the steppes</name>
    <dbReference type="NCBI Taxonomy" id="5323"/>
    <lineage>
        <taxon>Eukaryota</taxon>
        <taxon>Fungi</taxon>
        <taxon>Dikarya</taxon>
        <taxon>Basidiomycota</taxon>
        <taxon>Agaricomycotina</taxon>
        <taxon>Agaricomycetes</taxon>
        <taxon>Agaricomycetidae</taxon>
        <taxon>Agaricales</taxon>
        <taxon>Pleurotineae</taxon>
        <taxon>Pleurotaceae</taxon>
        <taxon>Pleurotus</taxon>
    </lineage>
</organism>
<gene>
    <name evidence="2" type="ORF">BDN71DRAFT_1436663</name>
</gene>
<feature type="region of interest" description="Disordered" evidence="1">
    <location>
        <begin position="1"/>
        <end position="28"/>
    </location>
</feature>
<proteinExistence type="predicted"/>
<dbReference type="AlphaFoldDB" id="A0A9P6D9G0"/>
<evidence type="ECO:0000313" key="3">
    <source>
        <dbReference type="Proteomes" id="UP000807025"/>
    </source>
</evidence>